<keyword evidence="2" id="KW-1185">Reference proteome</keyword>
<keyword evidence="1" id="KW-0378">Hydrolase</keyword>
<dbReference type="EMBL" id="CP085146">
    <property type="protein sequence ID" value="UOA16807.1"/>
    <property type="molecule type" value="Genomic_DNA"/>
</dbReference>
<dbReference type="CDD" id="cd07067">
    <property type="entry name" value="HP_PGM_like"/>
    <property type="match status" value="1"/>
</dbReference>
<dbReference type="EC" id="3.1.3.3" evidence="1"/>
<gene>
    <name evidence="1" type="primary">pspA_2</name>
    <name evidence="1" type="ORF">DSM109990_03693</name>
</gene>
<dbReference type="InterPro" id="IPR050275">
    <property type="entry name" value="PGM_Phosphatase"/>
</dbReference>
<dbReference type="Pfam" id="PF00300">
    <property type="entry name" value="His_Phos_1"/>
    <property type="match status" value="1"/>
</dbReference>
<dbReference type="PANTHER" id="PTHR48100">
    <property type="entry name" value="BROAD-SPECIFICITY PHOSPHATASE YOR283W-RELATED"/>
    <property type="match status" value="1"/>
</dbReference>
<keyword evidence="1" id="KW-0614">Plasmid</keyword>
<proteinExistence type="predicted"/>
<name>A0ABY3ZRE8_9RHOB</name>
<dbReference type="InterPro" id="IPR029033">
    <property type="entry name" value="His_PPase_superfam"/>
</dbReference>
<organism evidence="1 2">
    <name type="scientific">Sulfitobacter dubius</name>
    <dbReference type="NCBI Taxonomy" id="218673"/>
    <lineage>
        <taxon>Bacteria</taxon>
        <taxon>Pseudomonadati</taxon>
        <taxon>Pseudomonadota</taxon>
        <taxon>Alphaproteobacteria</taxon>
        <taxon>Rhodobacterales</taxon>
        <taxon>Roseobacteraceae</taxon>
        <taxon>Sulfitobacter</taxon>
    </lineage>
</organism>
<dbReference type="SMART" id="SM00855">
    <property type="entry name" value="PGAM"/>
    <property type="match status" value="1"/>
</dbReference>
<evidence type="ECO:0000313" key="1">
    <source>
        <dbReference type="EMBL" id="UOA16807.1"/>
    </source>
</evidence>
<reference evidence="2" key="1">
    <citation type="journal article" date="2022" name="Microorganisms">
        <title>Beyond the ABCs#Discovery of Three New Plasmid Types in Rhodobacterales (RepQ, RepY, RepW).</title>
        <authorList>
            <person name="Freese H.M."/>
            <person name="Ringel V."/>
            <person name="Overmann J."/>
            <person name="Petersen J."/>
        </authorList>
    </citation>
    <scope>NUCLEOTIDE SEQUENCE [LARGE SCALE GENOMIC DNA]</scope>
    <source>
        <strain evidence="2">DSM 109990</strain>
        <plasmid evidence="2">pDSM109990_b</plasmid>
    </source>
</reference>
<evidence type="ECO:0000313" key="2">
    <source>
        <dbReference type="Proteomes" id="UP000831019"/>
    </source>
</evidence>
<sequence>MPRLALLRHGHTPWNREGRIQGRTDVPLDDAARAQLQGFCLPAPWDTAKVWSSPLARAFETAQIVSDRNPVTDPALIEMDFGDWEGRKSHDLFADTTSGFRHIEDWGWQFSPPGGERLTDVKNRLNRWAETLTEDALAVCHIGVMRVLMAQATGWDFDGPAPFQIKRNRLYIIHIAEGRWQLEDGFTRLVERGL</sequence>
<dbReference type="Gene3D" id="3.40.50.1240">
    <property type="entry name" value="Phosphoglycerate mutase-like"/>
    <property type="match status" value="1"/>
</dbReference>
<dbReference type="InterPro" id="IPR013078">
    <property type="entry name" value="His_Pase_superF_clade-1"/>
</dbReference>
<dbReference type="RefSeq" id="WP_243263569.1">
    <property type="nucleotide sequence ID" value="NZ_CP085146.1"/>
</dbReference>
<dbReference type="PANTHER" id="PTHR48100:SF59">
    <property type="entry name" value="ADENOSYLCOBALAMIN_ALPHA-RIBAZOLE PHOSPHATASE"/>
    <property type="match status" value="1"/>
</dbReference>
<accession>A0ABY3ZRE8</accession>
<dbReference type="Proteomes" id="UP000831019">
    <property type="component" value="Plasmid pDSM109990_b"/>
</dbReference>
<dbReference type="GO" id="GO:0016787">
    <property type="term" value="F:hydrolase activity"/>
    <property type="evidence" value="ECO:0007669"/>
    <property type="project" value="UniProtKB-KW"/>
</dbReference>
<dbReference type="SUPFAM" id="SSF53254">
    <property type="entry name" value="Phosphoglycerate mutase-like"/>
    <property type="match status" value="1"/>
</dbReference>
<protein>
    <submittedName>
        <fullName evidence="1">Phosphoserine phosphatase 1</fullName>
        <ecNumber evidence="1">3.1.3.3</ecNumber>
    </submittedName>
</protein>
<geneLocation type="plasmid" evidence="1 2">
    <name>pDSM109990_b</name>
</geneLocation>